<name>A0A834MD04_RHYFE</name>
<organism evidence="1 2">
    <name type="scientific">Rhynchophorus ferrugineus</name>
    <name type="common">Red palm weevil</name>
    <name type="synonym">Curculio ferrugineus</name>
    <dbReference type="NCBI Taxonomy" id="354439"/>
    <lineage>
        <taxon>Eukaryota</taxon>
        <taxon>Metazoa</taxon>
        <taxon>Ecdysozoa</taxon>
        <taxon>Arthropoda</taxon>
        <taxon>Hexapoda</taxon>
        <taxon>Insecta</taxon>
        <taxon>Pterygota</taxon>
        <taxon>Neoptera</taxon>
        <taxon>Endopterygota</taxon>
        <taxon>Coleoptera</taxon>
        <taxon>Polyphaga</taxon>
        <taxon>Cucujiformia</taxon>
        <taxon>Curculionidae</taxon>
        <taxon>Dryophthorinae</taxon>
        <taxon>Rhynchophorus</taxon>
    </lineage>
</organism>
<dbReference type="EMBL" id="JAACXV010010400">
    <property type="protein sequence ID" value="KAF7275445.1"/>
    <property type="molecule type" value="Genomic_DNA"/>
</dbReference>
<proteinExistence type="predicted"/>
<accession>A0A834MD04</accession>
<evidence type="ECO:0000313" key="2">
    <source>
        <dbReference type="Proteomes" id="UP000625711"/>
    </source>
</evidence>
<comment type="caution">
    <text evidence="1">The sequence shown here is derived from an EMBL/GenBank/DDBJ whole genome shotgun (WGS) entry which is preliminary data.</text>
</comment>
<gene>
    <name evidence="1" type="ORF">GWI33_011744</name>
</gene>
<evidence type="ECO:0000313" key="1">
    <source>
        <dbReference type="EMBL" id="KAF7275445.1"/>
    </source>
</evidence>
<protein>
    <submittedName>
        <fullName evidence="1">Uncharacterized protein</fullName>
    </submittedName>
</protein>
<sequence>MRDEVTTKSATEFGGVCVYTGMDVPRISEKLFPQLGFGEKKMGVFKGLGKVIEVQCRNRIRYDVEGSG</sequence>
<keyword evidence="2" id="KW-1185">Reference proteome</keyword>
<reference evidence="1" key="1">
    <citation type="submission" date="2020-08" db="EMBL/GenBank/DDBJ databases">
        <title>Genome sequencing and assembly of the red palm weevil Rhynchophorus ferrugineus.</title>
        <authorList>
            <person name="Dias G.B."/>
            <person name="Bergman C.M."/>
            <person name="Manee M."/>
        </authorList>
    </citation>
    <scope>NUCLEOTIDE SEQUENCE</scope>
    <source>
        <strain evidence="1">AA-2017</strain>
        <tissue evidence="1">Whole larva</tissue>
    </source>
</reference>
<dbReference type="AlphaFoldDB" id="A0A834MD04"/>
<dbReference type="Proteomes" id="UP000625711">
    <property type="component" value="Unassembled WGS sequence"/>
</dbReference>